<gene>
    <name evidence="1" type="ORF">HLI28_12855</name>
</gene>
<accession>A0A849JYQ0</accession>
<keyword evidence="2" id="KW-1185">Reference proteome</keyword>
<evidence type="ECO:0000313" key="1">
    <source>
        <dbReference type="EMBL" id="NNU28426.1"/>
    </source>
</evidence>
<dbReference type="EMBL" id="JABFAJ010000024">
    <property type="protein sequence ID" value="NNU28426.1"/>
    <property type="molecule type" value="Genomic_DNA"/>
</dbReference>
<dbReference type="Proteomes" id="UP000557204">
    <property type="component" value="Unassembled WGS sequence"/>
</dbReference>
<comment type="caution">
    <text evidence="1">The sequence shown here is derived from an EMBL/GenBank/DDBJ whole genome shotgun (WGS) entry which is preliminary data.</text>
</comment>
<evidence type="ECO:0000313" key="2">
    <source>
        <dbReference type="Proteomes" id="UP000557204"/>
    </source>
</evidence>
<organism evidence="1 2">
    <name type="scientific">Isoptericola sediminis</name>
    <dbReference type="NCBI Taxonomy" id="2733572"/>
    <lineage>
        <taxon>Bacteria</taxon>
        <taxon>Bacillati</taxon>
        <taxon>Actinomycetota</taxon>
        <taxon>Actinomycetes</taxon>
        <taxon>Micrococcales</taxon>
        <taxon>Promicromonosporaceae</taxon>
        <taxon>Isoptericola</taxon>
    </lineage>
</organism>
<reference evidence="1 2" key="1">
    <citation type="submission" date="2020-05" db="EMBL/GenBank/DDBJ databases">
        <title>Genome sequence of Isoptericola sp. JC619 isolated from Chilika lagoon, India.</title>
        <authorList>
            <person name="Kumar D."/>
            <person name="Appam K."/>
            <person name="Gandham S."/>
            <person name="Uppada J."/>
            <person name="Sasikala C."/>
            <person name="Venkata Ramana C."/>
        </authorList>
    </citation>
    <scope>NUCLEOTIDE SEQUENCE [LARGE SCALE GENOMIC DNA]</scope>
    <source>
        <strain evidence="1 2">JC619</strain>
    </source>
</reference>
<sequence>MGLALVLAALPGVAAGLGGADSSSALVSEASCAAEAATDAAAASLAATCGYDVIITDALTEWATSYVRPDGAVVLETSARAVRQDSDGDGRWAPVAVEVLATPVAAGEVEGVPAGMLPVTGGVEPMWLNPGGDAGADLPLAMIGHPDERVSMHSESLPVTADAALSDDRVSYDFGDGVSLTVDVNTDGTIVTPVVRVEDRAALDHL</sequence>
<protein>
    <submittedName>
        <fullName evidence="1">Uncharacterized protein</fullName>
    </submittedName>
</protein>
<proteinExistence type="predicted"/>
<dbReference type="AlphaFoldDB" id="A0A849JYQ0"/>
<name>A0A849JYQ0_9MICO</name>